<sequence length="876" mass="99830">MSKNSVLTVFFLFAFMSVGFAQGEEILLNTGWKAKRASELPVDGTVISSADFEFYDWMDAQVPGTVLTTMLKNNKVPDPFYGLNNELIPDIYDTGADYYTFWFHKRLPKLELQEGQQVWLKFRGINYSANVFLNGQRVNTDTHHGMFLREKYLITPFLSQEDGAANNLAVIVHPPNPVGHANGGQGGDGTIARSVTQQFTAGWDWICPIRDRNTGIWDQVAIEITGPVDIQNPFVRSRVPGKRTSGKKQKPAFLTVSAELVNATAEDQKGVLVAQIGDQKWTLPATLKTRETVTLSFPEIKMENPKLWWPNGLGEANLYQLELSFQQNNTQSDKEAVGFGIRETGTYFDQEVGGRVFLVNGQKVFIKGGNWIASDALLRLSPERYEAEVRMHAEMNMNMIRVWGGAMPERPEFYEACDKYGLLVWQDLWVSGDCNGRWPDPKKKESQARRQAYPDDHSLFLTSAIDQIKMLRNHPSLYLWCGGNEFPPPPDINEQLEERIFPEFDGTRYYVNESTSDSILRNTIGGNGDGPYGIQDPLRFFVVESYPFNPELGSVGVPNVEAMRKMMDAKDLVPPSNDRPNQVWRYHKYIGYGNTIEQMGEIKGIEDFCKKAQLVNYEQYRALQEGFNAGMWNQYTGMLVWKNQNPWTALRGQFYDVFLDQTGGFYGYQHGASPIHAQLNLNDSTICVMNQTLSEVTDLTVEVQLIGLDGKLLHERTFELDVEANAYKNAGRLFEQEKPEGFYFARLSLKNKQDELVDENLYWLVSEPSDWQQLDNLAPVNLQVNLKRTEGSNYLADISNKDQSTAFFIRLKITDRMTGELMLPVFFEDNYLTLFPGEQKQIAIDLSQLPKEKDFNKLQLELAPWNGKRIIKTFNE</sequence>
<name>A0A1I2IV53_9BACT</name>
<dbReference type="InterPro" id="IPR013783">
    <property type="entry name" value="Ig-like_fold"/>
</dbReference>
<accession>A0A1I2IV53</accession>
<dbReference type="RefSeq" id="WP_093920319.1">
    <property type="nucleotide sequence ID" value="NZ_FONW01000006.1"/>
</dbReference>
<evidence type="ECO:0000256" key="1">
    <source>
        <dbReference type="ARBA" id="ARBA00007401"/>
    </source>
</evidence>
<dbReference type="GO" id="GO:0004553">
    <property type="term" value="F:hydrolase activity, hydrolyzing O-glycosyl compounds"/>
    <property type="evidence" value="ECO:0007669"/>
    <property type="project" value="InterPro"/>
</dbReference>
<dbReference type="STRING" id="655355.SAMN05216283_106191"/>
<keyword evidence="9" id="KW-1185">Reference proteome</keyword>
<protein>
    <submittedName>
        <fullName evidence="8">Glycosyl hydrolases family 2, TIM barrel domain</fullName>
    </submittedName>
</protein>
<dbReference type="InterPro" id="IPR006103">
    <property type="entry name" value="Glyco_hydro_2_cat"/>
</dbReference>
<evidence type="ECO:0000313" key="9">
    <source>
        <dbReference type="Proteomes" id="UP000198964"/>
    </source>
</evidence>
<organism evidence="8 9">
    <name type="scientific">Sunxiuqinia elliptica</name>
    <dbReference type="NCBI Taxonomy" id="655355"/>
    <lineage>
        <taxon>Bacteria</taxon>
        <taxon>Pseudomonadati</taxon>
        <taxon>Bacteroidota</taxon>
        <taxon>Bacteroidia</taxon>
        <taxon>Marinilabiliales</taxon>
        <taxon>Prolixibacteraceae</taxon>
        <taxon>Sunxiuqinia</taxon>
    </lineage>
</organism>
<dbReference type="Gene3D" id="2.60.40.10">
    <property type="entry name" value="Immunoglobulins"/>
    <property type="match status" value="3"/>
</dbReference>
<dbReference type="SUPFAM" id="SSF49785">
    <property type="entry name" value="Galactose-binding domain-like"/>
    <property type="match status" value="1"/>
</dbReference>
<evidence type="ECO:0000259" key="5">
    <source>
        <dbReference type="Pfam" id="PF02836"/>
    </source>
</evidence>
<dbReference type="InterPro" id="IPR008979">
    <property type="entry name" value="Galactose-bd-like_sf"/>
</dbReference>
<feature type="domain" description="Glycoside hydrolase family 2 catalytic" evidence="5">
    <location>
        <begin position="352"/>
        <end position="493"/>
    </location>
</feature>
<dbReference type="SUPFAM" id="SSF51445">
    <property type="entry name" value="(Trans)glycosidases"/>
    <property type="match status" value="1"/>
</dbReference>
<dbReference type="Pfam" id="PF02836">
    <property type="entry name" value="Glyco_hydro_2_C"/>
    <property type="match status" value="1"/>
</dbReference>
<dbReference type="Pfam" id="PF18368">
    <property type="entry name" value="Ig_GlcNase"/>
    <property type="match status" value="1"/>
</dbReference>
<keyword evidence="2 8" id="KW-0378">Hydrolase</keyword>
<proteinExistence type="inferred from homology"/>
<comment type="similarity">
    <text evidence="1">Belongs to the glycosyl hydrolase 2 family.</text>
</comment>
<evidence type="ECO:0000256" key="3">
    <source>
        <dbReference type="ARBA" id="ARBA00023295"/>
    </source>
</evidence>
<dbReference type="Pfam" id="PF22666">
    <property type="entry name" value="Glyco_hydro_2_N2"/>
    <property type="match status" value="1"/>
</dbReference>
<dbReference type="SUPFAM" id="SSF49303">
    <property type="entry name" value="beta-Galactosidase/glucuronidase domain"/>
    <property type="match status" value="3"/>
</dbReference>
<dbReference type="InterPro" id="IPR054593">
    <property type="entry name" value="Beta-mannosidase-like_N2"/>
</dbReference>
<evidence type="ECO:0000313" key="8">
    <source>
        <dbReference type="EMBL" id="SFF44626.1"/>
    </source>
</evidence>
<dbReference type="AlphaFoldDB" id="A0A1I2IV53"/>
<dbReference type="Proteomes" id="UP000198964">
    <property type="component" value="Unassembled WGS sequence"/>
</dbReference>
<evidence type="ECO:0000259" key="7">
    <source>
        <dbReference type="Pfam" id="PF22666"/>
    </source>
</evidence>
<dbReference type="Gene3D" id="3.20.20.80">
    <property type="entry name" value="Glycosidases"/>
    <property type="match status" value="1"/>
</dbReference>
<feature type="domain" description="Exo-beta-D-glucosaminidase Ig-fold" evidence="6">
    <location>
        <begin position="760"/>
        <end position="866"/>
    </location>
</feature>
<evidence type="ECO:0000259" key="6">
    <source>
        <dbReference type="Pfam" id="PF18368"/>
    </source>
</evidence>
<dbReference type="GO" id="GO:0005975">
    <property type="term" value="P:carbohydrate metabolic process"/>
    <property type="evidence" value="ECO:0007669"/>
    <property type="project" value="InterPro"/>
</dbReference>
<evidence type="ECO:0000259" key="4">
    <source>
        <dbReference type="Pfam" id="PF00703"/>
    </source>
</evidence>
<feature type="domain" description="Glycoside hydrolase family 2 immunoglobulin-like beta-sandwich" evidence="4">
    <location>
        <begin position="248"/>
        <end position="342"/>
    </location>
</feature>
<keyword evidence="3" id="KW-0326">Glycosidase</keyword>
<dbReference type="InterPro" id="IPR043534">
    <property type="entry name" value="EBDG/EBM"/>
</dbReference>
<reference evidence="8 9" key="1">
    <citation type="submission" date="2016-10" db="EMBL/GenBank/DDBJ databases">
        <authorList>
            <person name="de Groot N.N."/>
        </authorList>
    </citation>
    <scope>NUCLEOTIDE SEQUENCE [LARGE SCALE GENOMIC DNA]</scope>
    <source>
        <strain evidence="8 9">CGMCC 1.9156</strain>
    </source>
</reference>
<feature type="domain" description="Beta-mannosidase-like galactose-binding" evidence="7">
    <location>
        <begin position="53"/>
        <end position="217"/>
    </location>
</feature>
<dbReference type="Gene3D" id="2.60.120.260">
    <property type="entry name" value="Galactose-binding domain-like"/>
    <property type="match status" value="1"/>
</dbReference>
<dbReference type="InterPro" id="IPR017853">
    <property type="entry name" value="GH"/>
</dbReference>
<dbReference type="EMBL" id="FONW01000006">
    <property type="protein sequence ID" value="SFF44626.1"/>
    <property type="molecule type" value="Genomic_DNA"/>
</dbReference>
<dbReference type="PANTHER" id="PTHR43536:SF1">
    <property type="entry name" value="MANNOSYLGLYCOPROTEIN ENDO-BETA-MANNOSIDASE"/>
    <property type="match status" value="1"/>
</dbReference>
<dbReference type="InterPro" id="IPR041351">
    <property type="entry name" value="Ig_GlcNase"/>
</dbReference>
<gene>
    <name evidence="8" type="ORF">SAMN05216283_106191</name>
</gene>
<dbReference type="Pfam" id="PF00703">
    <property type="entry name" value="Glyco_hydro_2"/>
    <property type="match status" value="1"/>
</dbReference>
<dbReference type="InterPro" id="IPR006102">
    <property type="entry name" value="Ig-like_GH2"/>
</dbReference>
<evidence type="ECO:0000256" key="2">
    <source>
        <dbReference type="ARBA" id="ARBA00022801"/>
    </source>
</evidence>
<dbReference type="PANTHER" id="PTHR43536">
    <property type="entry name" value="MANNOSYLGLYCOPROTEIN ENDO-BETA-MANNOSIDASE"/>
    <property type="match status" value="1"/>
</dbReference>
<dbReference type="InterPro" id="IPR036156">
    <property type="entry name" value="Beta-gal/glucu_dom_sf"/>
</dbReference>